<evidence type="ECO:0000259" key="11">
    <source>
        <dbReference type="PROSITE" id="PS52015"/>
    </source>
</evidence>
<protein>
    <submittedName>
        <fullName evidence="12">TonB-like protein</fullName>
    </submittedName>
</protein>
<gene>
    <name evidence="12" type="ordered locus">Sala_1338</name>
</gene>
<evidence type="ECO:0000256" key="6">
    <source>
        <dbReference type="ARBA" id="ARBA00022692"/>
    </source>
</evidence>
<feature type="compositionally biased region" description="Pro residues" evidence="10">
    <location>
        <begin position="86"/>
        <end position="96"/>
    </location>
</feature>
<keyword evidence="7" id="KW-0653">Protein transport</keyword>
<keyword evidence="9" id="KW-0472">Membrane</keyword>
<dbReference type="InterPro" id="IPR037682">
    <property type="entry name" value="TonB_C"/>
</dbReference>
<reference evidence="12 13" key="1">
    <citation type="journal article" date="2009" name="Proc. Natl. Acad. Sci. U.S.A.">
        <title>The genomic basis of trophic strategy in marine bacteria.</title>
        <authorList>
            <person name="Lauro F.M."/>
            <person name="McDougald D."/>
            <person name="Thomas T."/>
            <person name="Williams T.J."/>
            <person name="Egan S."/>
            <person name="Rice S."/>
            <person name="DeMaere M.Z."/>
            <person name="Ting L."/>
            <person name="Ertan H."/>
            <person name="Johnson J."/>
            <person name="Ferriera S."/>
            <person name="Lapidus A."/>
            <person name="Anderson I."/>
            <person name="Kyrpides N."/>
            <person name="Munk A.C."/>
            <person name="Detter C."/>
            <person name="Han C.S."/>
            <person name="Brown M.V."/>
            <person name="Robb F.T."/>
            <person name="Kjelleberg S."/>
            <person name="Cavicchioli R."/>
        </authorList>
    </citation>
    <scope>NUCLEOTIDE SEQUENCE [LARGE SCALE GENOMIC DNA]</scope>
    <source>
        <strain evidence="13">DSM 13593 / LMG 18877 / RB2256</strain>
    </source>
</reference>
<dbReference type="Proteomes" id="UP000006578">
    <property type="component" value="Chromosome"/>
</dbReference>
<dbReference type="InterPro" id="IPR006260">
    <property type="entry name" value="TonB/TolA_C"/>
</dbReference>
<feature type="region of interest" description="Disordered" evidence="10">
    <location>
        <begin position="56"/>
        <end position="167"/>
    </location>
</feature>
<evidence type="ECO:0000256" key="9">
    <source>
        <dbReference type="ARBA" id="ARBA00023136"/>
    </source>
</evidence>
<dbReference type="GO" id="GO:0031992">
    <property type="term" value="F:energy transducer activity"/>
    <property type="evidence" value="ECO:0007669"/>
    <property type="project" value="TreeGrafter"/>
</dbReference>
<dbReference type="GO" id="GO:0055085">
    <property type="term" value="P:transmembrane transport"/>
    <property type="evidence" value="ECO:0007669"/>
    <property type="project" value="InterPro"/>
</dbReference>
<proteinExistence type="inferred from homology"/>
<accession>Q1GTH0</accession>
<feature type="compositionally biased region" description="Low complexity" evidence="10">
    <location>
        <begin position="97"/>
        <end position="116"/>
    </location>
</feature>
<evidence type="ECO:0000256" key="8">
    <source>
        <dbReference type="ARBA" id="ARBA00022989"/>
    </source>
</evidence>
<feature type="compositionally biased region" description="Low complexity" evidence="10">
    <location>
        <begin position="63"/>
        <end position="85"/>
    </location>
</feature>
<evidence type="ECO:0000256" key="1">
    <source>
        <dbReference type="ARBA" id="ARBA00004383"/>
    </source>
</evidence>
<evidence type="ECO:0000256" key="4">
    <source>
        <dbReference type="ARBA" id="ARBA00022475"/>
    </source>
</evidence>
<evidence type="ECO:0000256" key="5">
    <source>
        <dbReference type="ARBA" id="ARBA00022519"/>
    </source>
</evidence>
<name>Q1GTH0_SPHAL</name>
<dbReference type="AlphaFoldDB" id="Q1GTH0"/>
<evidence type="ECO:0000256" key="7">
    <source>
        <dbReference type="ARBA" id="ARBA00022927"/>
    </source>
</evidence>
<dbReference type="GO" id="GO:0098797">
    <property type="term" value="C:plasma membrane protein complex"/>
    <property type="evidence" value="ECO:0007669"/>
    <property type="project" value="TreeGrafter"/>
</dbReference>
<feature type="domain" description="TonB C-terminal" evidence="11">
    <location>
        <begin position="143"/>
        <end position="237"/>
    </location>
</feature>
<dbReference type="InterPro" id="IPR051045">
    <property type="entry name" value="TonB-dependent_transducer"/>
</dbReference>
<keyword evidence="6" id="KW-0812">Transmembrane</keyword>
<dbReference type="HOGENOM" id="CLU_094939_0_0_5"/>
<dbReference type="KEGG" id="sal:Sala_1338"/>
<keyword evidence="5" id="KW-0997">Cell inner membrane</keyword>
<dbReference type="PROSITE" id="PS52015">
    <property type="entry name" value="TONB_CTD"/>
    <property type="match status" value="1"/>
</dbReference>
<evidence type="ECO:0000313" key="12">
    <source>
        <dbReference type="EMBL" id="ABF53052.1"/>
    </source>
</evidence>
<dbReference type="eggNOG" id="COG0810">
    <property type="taxonomic scope" value="Bacteria"/>
</dbReference>
<dbReference type="STRING" id="317655.Sala_1338"/>
<keyword evidence="13" id="KW-1185">Reference proteome</keyword>
<keyword evidence="3" id="KW-0813">Transport</keyword>
<organism evidence="12 13">
    <name type="scientific">Sphingopyxis alaskensis (strain DSM 13593 / LMG 18877 / RB2256)</name>
    <name type="common">Sphingomonas alaskensis</name>
    <dbReference type="NCBI Taxonomy" id="317655"/>
    <lineage>
        <taxon>Bacteria</taxon>
        <taxon>Pseudomonadati</taxon>
        <taxon>Pseudomonadota</taxon>
        <taxon>Alphaproteobacteria</taxon>
        <taxon>Sphingomonadales</taxon>
        <taxon>Sphingomonadaceae</taxon>
        <taxon>Sphingopyxis</taxon>
    </lineage>
</organism>
<dbReference type="Pfam" id="PF03544">
    <property type="entry name" value="TonB_C"/>
    <property type="match status" value="1"/>
</dbReference>
<dbReference type="EMBL" id="CP000356">
    <property type="protein sequence ID" value="ABF53052.1"/>
    <property type="molecule type" value="Genomic_DNA"/>
</dbReference>
<evidence type="ECO:0000256" key="10">
    <source>
        <dbReference type="SAM" id="MobiDB-lite"/>
    </source>
</evidence>
<dbReference type="GO" id="GO:0015031">
    <property type="term" value="P:protein transport"/>
    <property type="evidence" value="ECO:0007669"/>
    <property type="project" value="UniProtKB-KW"/>
</dbReference>
<sequence>MAYSGQVSRPQKFLSGGAALVAALAIGFGLARGLDLDVVRRASAAITAIALPAPRDATVPASAPSERAAGKASAANRQAKAAAVAAPPPKLPPLTPPVAAAPQPGAGNAPAAGATPDPGPGSGAGGRGDGTGAGGSGIGTGGGTRAAWRSGTIRDRDYPRDASRERAGGEVEVRFTIEANGRVTGCRVTRSSGNAALDRTTCDLIEARFRFKPATNAAGEPIASPYGWRQRWWLEPRG</sequence>
<dbReference type="PANTHER" id="PTHR33446:SF2">
    <property type="entry name" value="PROTEIN TONB"/>
    <property type="match status" value="1"/>
</dbReference>
<evidence type="ECO:0000256" key="3">
    <source>
        <dbReference type="ARBA" id="ARBA00022448"/>
    </source>
</evidence>
<keyword evidence="8" id="KW-1133">Transmembrane helix</keyword>
<comment type="subcellular location">
    <subcellularLocation>
        <location evidence="1">Cell inner membrane</location>
        <topology evidence="1">Single-pass membrane protein</topology>
        <orientation evidence="1">Periplasmic side</orientation>
    </subcellularLocation>
</comment>
<comment type="similarity">
    <text evidence="2">Belongs to the TonB family.</text>
</comment>
<dbReference type="NCBIfam" id="TIGR01352">
    <property type="entry name" value="tonB_Cterm"/>
    <property type="match status" value="1"/>
</dbReference>
<feature type="compositionally biased region" description="Gly residues" evidence="10">
    <location>
        <begin position="120"/>
        <end position="144"/>
    </location>
</feature>
<dbReference type="SUPFAM" id="SSF74653">
    <property type="entry name" value="TolA/TonB C-terminal domain"/>
    <property type="match status" value="1"/>
</dbReference>
<dbReference type="Gene3D" id="3.30.1150.10">
    <property type="match status" value="1"/>
</dbReference>
<evidence type="ECO:0000256" key="2">
    <source>
        <dbReference type="ARBA" id="ARBA00006555"/>
    </source>
</evidence>
<dbReference type="RefSeq" id="WP_011541634.1">
    <property type="nucleotide sequence ID" value="NC_008048.1"/>
</dbReference>
<evidence type="ECO:0000313" key="13">
    <source>
        <dbReference type="Proteomes" id="UP000006578"/>
    </source>
</evidence>
<dbReference type="PANTHER" id="PTHR33446">
    <property type="entry name" value="PROTEIN TONB-RELATED"/>
    <property type="match status" value="1"/>
</dbReference>
<dbReference type="OrthoDB" id="7390536at2"/>
<feature type="compositionally biased region" description="Basic and acidic residues" evidence="10">
    <location>
        <begin position="152"/>
        <end position="167"/>
    </location>
</feature>
<keyword evidence="4" id="KW-1003">Cell membrane</keyword>